<evidence type="ECO:0000256" key="6">
    <source>
        <dbReference type="RuleBase" id="RU004432"/>
    </source>
</evidence>
<dbReference type="GO" id="GO:0008233">
    <property type="term" value="F:peptidase activity"/>
    <property type="evidence" value="ECO:0007669"/>
    <property type="project" value="UniProtKB-KW"/>
</dbReference>
<evidence type="ECO:0000256" key="3">
    <source>
        <dbReference type="ARBA" id="ARBA00022840"/>
    </source>
</evidence>
<dbReference type="GO" id="GO:0006508">
    <property type="term" value="P:proteolysis"/>
    <property type="evidence" value="ECO:0007669"/>
    <property type="project" value="UniProtKB-KW"/>
</dbReference>
<dbReference type="Pfam" id="PF10431">
    <property type="entry name" value="ClpB_D2-small"/>
    <property type="match status" value="1"/>
</dbReference>
<keyword evidence="3 6" id="KW-0067">ATP-binding</keyword>
<dbReference type="CDD" id="cd19499">
    <property type="entry name" value="RecA-like_ClpB_Hsp104-like"/>
    <property type="match status" value="1"/>
</dbReference>
<proteinExistence type="inferred from homology"/>
<name>A0A062XZQ5_9BACT</name>
<evidence type="ECO:0000256" key="2">
    <source>
        <dbReference type="ARBA" id="ARBA00022741"/>
    </source>
</evidence>
<dbReference type="AlphaFoldDB" id="A0A062XZQ5"/>
<evidence type="ECO:0000259" key="9">
    <source>
        <dbReference type="PROSITE" id="PS51903"/>
    </source>
</evidence>
<dbReference type="RefSeq" id="WP_038049467.1">
    <property type="nucleotide sequence ID" value="NZ_JMFG01000020.1"/>
</dbReference>
<dbReference type="InterPro" id="IPR004176">
    <property type="entry name" value="Clp_R_N"/>
</dbReference>
<dbReference type="Gene3D" id="3.40.50.300">
    <property type="entry name" value="P-loop containing nucleotide triphosphate hydrolases"/>
    <property type="match status" value="2"/>
</dbReference>
<dbReference type="PRINTS" id="PR00300">
    <property type="entry name" value="CLPPROTEASEA"/>
</dbReference>
<dbReference type="Pfam" id="PF00004">
    <property type="entry name" value="AAA"/>
    <property type="match status" value="1"/>
</dbReference>
<keyword evidence="10" id="KW-0645">Protease</keyword>
<dbReference type="SUPFAM" id="SSF81923">
    <property type="entry name" value="Double Clp-N motif"/>
    <property type="match status" value="1"/>
</dbReference>
<dbReference type="OrthoDB" id="9803641at2"/>
<dbReference type="SUPFAM" id="SSF52540">
    <property type="entry name" value="P-loop containing nucleoside triphosphate hydrolases"/>
    <property type="match status" value="2"/>
</dbReference>
<dbReference type="InterPro" id="IPR001943">
    <property type="entry name" value="UVR_dom"/>
</dbReference>
<evidence type="ECO:0000256" key="7">
    <source>
        <dbReference type="SAM" id="Coils"/>
    </source>
</evidence>
<dbReference type="EMBL" id="JMFG01000020">
    <property type="protein sequence ID" value="KDA53616.1"/>
    <property type="molecule type" value="Genomic_DNA"/>
</dbReference>
<dbReference type="Pfam" id="PF07724">
    <property type="entry name" value="AAA_2"/>
    <property type="match status" value="1"/>
</dbReference>
<dbReference type="PROSITE" id="PS51903">
    <property type="entry name" value="CLP_R"/>
    <property type="match status" value="1"/>
</dbReference>
<dbReference type="PROSITE" id="PS00871">
    <property type="entry name" value="CLPAB_2"/>
    <property type="match status" value="1"/>
</dbReference>
<accession>A0A062XZQ5</accession>
<evidence type="ECO:0000259" key="8">
    <source>
        <dbReference type="PROSITE" id="PS50151"/>
    </source>
</evidence>
<dbReference type="SMART" id="SM00382">
    <property type="entry name" value="AAA"/>
    <property type="match status" value="2"/>
</dbReference>
<dbReference type="InterPro" id="IPR036628">
    <property type="entry name" value="Clp_N_dom_sf"/>
</dbReference>
<dbReference type="PANTHER" id="PTHR11638:SF18">
    <property type="entry name" value="HEAT SHOCK PROTEIN 104"/>
    <property type="match status" value="1"/>
</dbReference>
<dbReference type="InterPro" id="IPR018368">
    <property type="entry name" value="ClpA/B_CS1"/>
</dbReference>
<dbReference type="STRING" id="1312852.EG19_05295"/>
<dbReference type="PROSITE" id="PS00870">
    <property type="entry name" value="CLPAB_1"/>
    <property type="match status" value="1"/>
</dbReference>
<dbReference type="InterPro" id="IPR019489">
    <property type="entry name" value="Clp_ATPase_C"/>
</dbReference>
<dbReference type="Gene3D" id="1.10.8.60">
    <property type="match status" value="2"/>
</dbReference>
<comment type="caution">
    <text evidence="10">The sequence shown here is derived from an EMBL/GenBank/DDBJ whole genome shotgun (WGS) entry which is preliminary data.</text>
</comment>
<dbReference type="Pfam" id="PF17871">
    <property type="entry name" value="AAA_lid_9"/>
    <property type="match status" value="1"/>
</dbReference>
<keyword evidence="1 5" id="KW-0677">Repeat</keyword>
<dbReference type="Gene3D" id="1.10.1780.10">
    <property type="entry name" value="Clp, N-terminal domain"/>
    <property type="match status" value="1"/>
</dbReference>
<dbReference type="PROSITE" id="PS50151">
    <property type="entry name" value="UVR"/>
    <property type="match status" value="1"/>
</dbReference>
<dbReference type="CDD" id="cd00009">
    <property type="entry name" value="AAA"/>
    <property type="match status" value="1"/>
</dbReference>
<dbReference type="InterPro" id="IPR003959">
    <property type="entry name" value="ATPase_AAA_core"/>
</dbReference>
<keyword evidence="2 6" id="KW-0547">Nucleotide-binding</keyword>
<dbReference type="Pfam" id="PF02861">
    <property type="entry name" value="Clp_N"/>
    <property type="match status" value="1"/>
</dbReference>
<feature type="coiled-coil region" evidence="7">
    <location>
        <begin position="399"/>
        <end position="426"/>
    </location>
</feature>
<protein>
    <submittedName>
        <fullName evidence="10">Clp protease ClpX</fullName>
    </submittedName>
</protein>
<dbReference type="Proteomes" id="UP000027284">
    <property type="component" value="Unassembled WGS sequence"/>
</dbReference>
<dbReference type="GO" id="GO:0005524">
    <property type="term" value="F:ATP binding"/>
    <property type="evidence" value="ECO:0007669"/>
    <property type="project" value="UniProtKB-KW"/>
</dbReference>
<organism evidence="10 11">
    <name type="scientific">Thermoanaerobaculum aquaticum</name>
    <dbReference type="NCBI Taxonomy" id="1312852"/>
    <lineage>
        <taxon>Bacteria</taxon>
        <taxon>Pseudomonadati</taxon>
        <taxon>Acidobacteriota</taxon>
        <taxon>Thermoanaerobaculia</taxon>
        <taxon>Thermoanaerobaculales</taxon>
        <taxon>Thermoanaerobaculaceae</taxon>
        <taxon>Thermoanaerobaculum</taxon>
    </lineage>
</organism>
<dbReference type="InterPro" id="IPR003593">
    <property type="entry name" value="AAA+_ATPase"/>
</dbReference>
<keyword evidence="7" id="KW-0175">Coiled coil</keyword>
<comment type="similarity">
    <text evidence="6">Belongs to the ClpA/ClpB family.</text>
</comment>
<dbReference type="FunFam" id="3.40.50.300:FF:000025">
    <property type="entry name" value="ATP-dependent Clp protease subunit"/>
    <property type="match status" value="1"/>
</dbReference>
<evidence type="ECO:0000256" key="4">
    <source>
        <dbReference type="ARBA" id="ARBA00023186"/>
    </source>
</evidence>
<dbReference type="FunFam" id="3.40.50.300:FF:000010">
    <property type="entry name" value="Chaperone clpB 1, putative"/>
    <property type="match status" value="1"/>
</dbReference>
<evidence type="ECO:0000313" key="11">
    <source>
        <dbReference type="Proteomes" id="UP000027284"/>
    </source>
</evidence>
<dbReference type="PANTHER" id="PTHR11638">
    <property type="entry name" value="ATP-DEPENDENT CLP PROTEASE"/>
    <property type="match status" value="1"/>
</dbReference>
<keyword evidence="11" id="KW-1185">Reference proteome</keyword>
<dbReference type="GO" id="GO:0034605">
    <property type="term" value="P:cellular response to heat"/>
    <property type="evidence" value="ECO:0007669"/>
    <property type="project" value="TreeGrafter"/>
</dbReference>
<dbReference type="InterPro" id="IPR041546">
    <property type="entry name" value="ClpA/ClpB_AAA_lid"/>
</dbReference>
<gene>
    <name evidence="10" type="ORF">EG19_05295</name>
</gene>
<keyword evidence="10" id="KW-0378">Hydrolase</keyword>
<dbReference type="Gene3D" id="4.10.860.10">
    <property type="entry name" value="UVR domain"/>
    <property type="match status" value="1"/>
</dbReference>
<dbReference type="InterPro" id="IPR028299">
    <property type="entry name" value="ClpA/B_CS2"/>
</dbReference>
<evidence type="ECO:0000256" key="1">
    <source>
        <dbReference type="ARBA" id="ARBA00022737"/>
    </source>
</evidence>
<feature type="domain" description="Clp R" evidence="9">
    <location>
        <begin position="2"/>
        <end position="143"/>
    </location>
</feature>
<dbReference type="InterPro" id="IPR050130">
    <property type="entry name" value="ClpA_ClpB"/>
</dbReference>
<keyword evidence="4 6" id="KW-0143">Chaperone</keyword>
<evidence type="ECO:0000313" key="10">
    <source>
        <dbReference type="EMBL" id="KDA53616.1"/>
    </source>
</evidence>
<dbReference type="GO" id="GO:0016887">
    <property type="term" value="F:ATP hydrolysis activity"/>
    <property type="evidence" value="ECO:0007669"/>
    <property type="project" value="InterPro"/>
</dbReference>
<evidence type="ECO:0000256" key="5">
    <source>
        <dbReference type="PROSITE-ProRule" id="PRU01251"/>
    </source>
</evidence>
<dbReference type="SMART" id="SM01086">
    <property type="entry name" value="ClpB_D2-small"/>
    <property type="match status" value="1"/>
</dbReference>
<dbReference type="GO" id="GO:0005737">
    <property type="term" value="C:cytoplasm"/>
    <property type="evidence" value="ECO:0007669"/>
    <property type="project" value="TreeGrafter"/>
</dbReference>
<dbReference type="InterPro" id="IPR027417">
    <property type="entry name" value="P-loop_NTPase"/>
</dbReference>
<dbReference type="InterPro" id="IPR001270">
    <property type="entry name" value="ClpA/B"/>
</dbReference>
<feature type="domain" description="UVR" evidence="8">
    <location>
        <begin position="410"/>
        <end position="445"/>
    </location>
</feature>
<reference evidence="10 11" key="1">
    <citation type="submission" date="2014-04" db="EMBL/GenBank/DDBJ databases">
        <title>The Genome Sequence of Thermoanaerobaculum aquaticum MP-01, The First Cultivated Group 23 Acidobacterium.</title>
        <authorList>
            <person name="Stamps B.W."/>
            <person name="Losey N.A."/>
            <person name="Lawson P.A."/>
            <person name="Stevenson B.S."/>
        </authorList>
    </citation>
    <scope>NUCLEOTIDE SEQUENCE [LARGE SCALE GENOMIC DNA]</scope>
    <source>
        <strain evidence="10 11">MP-01</strain>
    </source>
</reference>
<sequence length="805" mass="89537">MLENFTDRARRTLFFARYEAARAGAAAIESEHLLLGLLREADEVVEQLLHRFGVDARTLQHELGGADRREGVVAGDLPLAEESRRILLLAAHEAEVAGQLGVGNEHIFLGILRLETCLAARMLHAHGITLFAAREELAEISQEREARRGKKELTALAEFARDLTEYAASGSFDPLVGREQEVDRVVQILLRRTKNNPVLLGEPGVGKTAIVEGLAQRIVSGRVPVQLSDRRIFALDLTLVVAGTKYRGQFEERLKAILKELKENPEIIIFIDELHVLIGAGSAEGSLDAANILKPALSRGEITCIGATTLKEYRKYIEKDRSLSRRFQPVVVQPPDEETTETILMGVKERYERYHHVVYPPEVVKAAVRLSGRFITDRFFPDKAIDVLDEAGARVKLRQAATSEQVRALQAEAARLSRELKRAVSSKNFEQAVTLREREAEVRATIKRLTQAMPQDVPAFPVTVADVEEVVASWSGVPVTELRQEEAERLAKMEEILAERIVGQGEALAAIARAIRRARLGVTRGQRPIGSFFFLGPSGVGKTEVARQLARFLFHSEKALVRFDMSEYMEKHTVSRLIGSPPGYVGYEEGGQLTERVRQKPYSVVLFDEIEKAHPDVVHLLLQVLDDGVLTDAFGDQVNFKNTLIIMTSNLGSRELVSTGTVGFGNGAHAASYEQLKETVLRELRRFFPPEFLNRLDDVVVFHPLTREHLEQVAALLLADLVEHLASQGISLQVEANVAQWLVEQVGVQPSLGARPLRRAVQRFVEDAVSDYLVTHRPLPEGPLVVRVEDGQVKVEAAKEELCRA</sequence>